<gene>
    <name evidence="5" type="ORF">LWI28_005040</name>
</gene>
<dbReference type="GO" id="GO:0070475">
    <property type="term" value="P:rRNA base methylation"/>
    <property type="evidence" value="ECO:0007669"/>
    <property type="project" value="TreeGrafter"/>
</dbReference>
<dbReference type="Gene3D" id="3.40.50.150">
    <property type="entry name" value="Vaccinia Virus protein VP39"/>
    <property type="match status" value="1"/>
</dbReference>
<dbReference type="HAMAP" id="MF_01007">
    <property type="entry name" value="16SrRNA_methyltr_H"/>
    <property type="match status" value="1"/>
</dbReference>
<dbReference type="Proteomes" id="UP001064489">
    <property type="component" value="Chromosome 6"/>
</dbReference>
<keyword evidence="4" id="KW-0949">S-adenosyl-L-methionine</keyword>
<sequence length="469" mass="52582">MDCNGPNENPQSKLLRVYICRGRFAFGSIELQRAMGMVWMGAKGVGMSMLFSCNSISISSLIKLKAVGIGTFQFHGVAVFTTTSISNNAKKWRSKEKALESKAKVGLVKEKRRTRSNKEYDSSSIRQSHIPVMLGEVLDVFSSSRTISSFVDCTLGAAGHSSAVIQAHPELKLCIGMDVDPLAHEKAQAQIYSLLHDHPNLKPYTFVKNFKHIKSLLNEVDQNLLNSGVDAILMDLGMSSMQVNNSQRGFSVLGNGPLDMRMDPHGSLKAEDILNSWPDTEVGRVLREYGEESNWRVLQNKIVQARLQGGLHSTGELVDLIQNATTRTRGGRQGWIKTATRVFQALRIAVNDELKTLENSLYACFDCLAPGGRLAVIAFHSLEDRIVKQTFLNIIDCNREERDGSEEERGRRDLEKMRNDDNVNELWIRQIIKGRNGTILTKRPITPSEEEERLNRRSRSAKLRVIQKV</sequence>
<dbReference type="EMBL" id="JAJSOW010000004">
    <property type="protein sequence ID" value="KAI9191199.1"/>
    <property type="molecule type" value="Genomic_DNA"/>
</dbReference>
<dbReference type="FunFam" id="1.10.150.170:FF:000004">
    <property type="entry name" value="Ribosomal RNA small subunit methyltransferase H"/>
    <property type="match status" value="1"/>
</dbReference>
<evidence type="ECO:0000256" key="2">
    <source>
        <dbReference type="ARBA" id="ARBA00022603"/>
    </source>
</evidence>
<dbReference type="InterPro" id="IPR029063">
    <property type="entry name" value="SAM-dependent_MTases_sf"/>
</dbReference>
<evidence type="ECO:0000256" key="1">
    <source>
        <dbReference type="ARBA" id="ARBA00010396"/>
    </source>
</evidence>
<dbReference type="InterPro" id="IPR002903">
    <property type="entry name" value="RsmH"/>
</dbReference>
<name>A0AAD5J883_ACENE</name>
<dbReference type="GO" id="GO:0071424">
    <property type="term" value="F:rRNA (cytosine-N4-)-methyltransferase activity"/>
    <property type="evidence" value="ECO:0007669"/>
    <property type="project" value="TreeGrafter"/>
</dbReference>
<comment type="caution">
    <text evidence="5">The sequence shown here is derived from an EMBL/GenBank/DDBJ whole genome shotgun (WGS) entry which is preliminary data.</text>
</comment>
<dbReference type="AlphaFoldDB" id="A0AAD5J883"/>
<evidence type="ECO:0000313" key="5">
    <source>
        <dbReference type="EMBL" id="KAI9191199.1"/>
    </source>
</evidence>
<dbReference type="Gene3D" id="1.10.150.170">
    <property type="entry name" value="Putative methyltransferase TM0872, insert domain"/>
    <property type="match status" value="1"/>
</dbReference>
<protein>
    <recommendedName>
        <fullName evidence="7">Ribosomal RNA small subunit methyltransferase H</fullName>
    </recommendedName>
</protein>
<evidence type="ECO:0008006" key="7">
    <source>
        <dbReference type="Google" id="ProtNLM"/>
    </source>
</evidence>
<proteinExistence type="inferred from homology"/>
<comment type="similarity">
    <text evidence="1">Belongs to the methyltransferase superfamily. RsmH family.</text>
</comment>
<keyword evidence="2" id="KW-0489">Methyltransferase</keyword>
<dbReference type="PANTHER" id="PTHR11265:SF0">
    <property type="entry name" value="12S RRNA N4-METHYLCYTIDINE METHYLTRANSFERASE"/>
    <property type="match status" value="1"/>
</dbReference>
<accession>A0AAD5J883</accession>
<reference evidence="5" key="2">
    <citation type="submission" date="2023-02" db="EMBL/GenBank/DDBJ databases">
        <authorList>
            <person name="Swenson N.G."/>
            <person name="Wegrzyn J.L."/>
            <person name="Mcevoy S.L."/>
        </authorList>
    </citation>
    <scope>NUCLEOTIDE SEQUENCE</scope>
    <source>
        <strain evidence="5">91603</strain>
        <tissue evidence="5">Leaf</tissue>
    </source>
</reference>
<organism evidence="5 6">
    <name type="scientific">Acer negundo</name>
    <name type="common">Box elder</name>
    <dbReference type="NCBI Taxonomy" id="4023"/>
    <lineage>
        <taxon>Eukaryota</taxon>
        <taxon>Viridiplantae</taxon>
        <taxon>Streptophyta</taxon>
        <taxon>Embryophyta</taxon>
        <taxon>Tracheophyta</taxon>
        <taxon>Spermatophyta</taxon>
        <taxon>Magnoliopsida</taxon>
        <taxon>eudicotyledons</taxon>
        <taxon>Gunneridae</taxon>
        <taxon>Pentapetalae</taxon>
        <taxon>rosids</taxon>
        <taxon>malvids</taxon>
        <taxon>Sapindales</taxon>
        <taxon>Sapindaceae</taxon>
        <taxon>Hippocastanoideae</taxon>
        <taxon>Acereae</taxon>
        <taxon>Acer</taxon>
    </lineage>
</organism>
<keyword evidence="3" id="KW-0808">Transferase</keyword>
<dbReference type="PANTHER" id="PTHR11265">
    <property type="entry name" value="S-ADENOSYL-METHYLTRANSFERASE MRAW"/>
    <property type="match status" value="1"/>
</dbReference>
<reference evidence="5" key="1">
    <citation type="journal article" date="2022" name="Plant J.">
        <title>Strategies of tolerance reflected in two North American maple genomes.</title>
        <authorList>
            <person name="McEvoy S.L."/>
            <person name="Sezen U.U."/>
            <person name="Trouern-Trend A."/>
            <person name="McMahon S.M."/>
            <person name="Schaberg P.G."/>
            <person name="Yang J."/>
            <person name="Wegrzyn J.L."/>
            <person name="Swenson N.G."/>
        </authorList>
    </citation>
    <scope>NUCLEOTIDE SEQUENCE</scope>
    <source>
        <strain evidence="5">91603</strain>
    </source>
</reference>
<dbReference type="Pfam" id="PF01795">
    <property type="entry name" value="Methyltransf_5"/>
    <property type="match status" value="2"/>
</dbReference>
<dbReference type="InterPro" id="IPR023397">
    <property type="entry name" value="SAM-dep_MeTrfase_MraW_recog"/>
</dbReference>
<evidence type="ECO:0000313" key="6">
    <source>
        <dbReference type="Proteomes" id="UP001064489"/>
    </source>
</evidence>
<dbReference type="NCBIfam" id="TIGR00006">
    <property type="entry name" value="16S rRNA (cytosine(1402)-N(4))-methyltransferase RsmH"/>
    <property type="match status" value="1"/>
</dbReference>
<evidence type="ECO:0000256" key="3">
    <source>
        <dbReference type="ARBA" id="ARBA00022679"/>
    </source>
</evidence>
<keyword evidence="6" id="KW-1185">Reference proteome</keyword>
<dbReference type="SUPFAM" id="SSF81799">
    <property type="entry name" value="Putative methyltransferase TM0872, insert domain"/>
    <property type="match status" value="1"/>
</dbReference>
<dbReference type="SUPFAM" id="SSF53335">
    <property type="entry name" value="S-adenosyl-L-methionine-dependent methyltransferases"/>
    <property type="match status" value="1"/>
</dbReference>
<evidence type="ECO:0000256" key="4">
    <source>
        <dbReference type="ARBA" id="ARBA00022691"/>
    </source>
</evidence>